<dbReference type="InterPro" id="IPR005119">
    <property type="entry name" value="LysR_subst-bd"/>
</dbReference>
<dbReference type="SUPFAM" id="SSF46785">
    <property type="entry name" value="Winged helix' DNA-binding domain"/>
    <property type="match status" value="1"/>
</dbReference>
<dbReference type="InterPro" id="IPR000847">
    <property type="entry name" value="LysR_HTH_N"/>
</dbReference>
<dbReference type="InterPro" id="IPR036390">
    <property type="entry name" value="WH_DNA-bd_sf"/>
</dbReference>
<evidence type="ECO:0000256" key="1">
    <source>
        <dbReference type="ARBA" id="ARBA00003502"/>
    </source>
</evidence>
<keyword evidence="5" id="KW-0804">Transcription</keyword>
<evidence type="ECO:0000256" key="3">
    <source>
        <dbReference type="ARBA" id="ARBA00023015"/>
    </source>
</evidence>
<evidence type="ECO:0000256" key="4">
    <source>
        <dbReference type="ARBA" id="ARBA00023125"/>
    </source>
</evidence>
<dbReference type="GO" id="GO:0003700">
    <property type="term" value="F:DNA-binding transcription factor activity"/>
    <property type="evidence" value="ECO:0007669"/>
    <property type="project" value="InterPro"/>
</dbReference>
<dbReference type="PANTHER" id="PTHR30537">
    <property type="entry name" value="HTH-TYPE TRANSCRIPTIONAL REGULATOR"/>
    <property type="match status" value="1"/>
</dbReference>
<evidence type="ECO:0000313" key="7">
    <source>
        <dbReference type="EMBL" id="SUU85934.1"/>
    </source>
</evidence>
<dbReference type="PANTHER" id="PTHR30537:SF74">
    <property type="entry name" value="HTH-TYPE TRANSCRIPTIONAL REGULATOR TRPI"/>
    <property type="match status" value="1"/>
</dbReference>
<dbReference type="SUPFAM" id="SSF53850">
    <property type="entry name" value="Periplasmic binding protein-like II"/>
    <property type="match status" value="1"/>
</dbReference>
<protein>
    <submittedName>
        <fullName evidence="7">Gcv operon activator</fullName>
    </submittedName>
</protein>
<gene>
    <name evidence="7" type="primary">gcvA_3</name>
    <name evidence="7" type="ORF">NCTC12722_03152</name>
</gene>
<sequence length="296" mass="33054">MKTRELPLSALRAFAMAAQWKNLGNAAEELGVTHGAISRQIGKLEQWIGRDLFTRQGRQLVLTPTGELLASKIGNSLTDMMAACAEVAGTGQRHIVTIEAPTTFAMYWILPKLKEFEARIAETEISLTTRMTNEIHDGPLSDIVITRGPGFDRRLQSYDKFILFYEDLCLLAAPSFVRSSKISKARDVLRQQIVGSVTRPTDWPGWLNEAGLRGEHIRFRHVFDHLFIAMHCVRDGIGTIVAPRNIFNSAPGSSSSGFRPVLPDIHFRGAPYVVHYRPSDRGVIGRLVKLIKTFSE</sequence>
<dbReference type="Gene3D" id="1.10.10.10">
    <property type="entry name" value="Winged helix-like DNA-binding domain superfamily/Winged helix DNA-binding domain"/>
    <property type="match status" value="1"/>
</dbReference>
<organism evidence="7 8">
    <name type="scientific">Afipia felis</name>
    <name type="common">Cat scratch disease bacillus</name>
    <dbReference type="NCBI Taxonomy" id="1035"/>
    <lineage>
        <taxon>Bacteria</taxon>
        <taxon>Pseudomonadati</taxon>
        <taxon>Pseudomonadota</taxon>
        <taxon>Alphaproteobacteria</taxon>
        <taxon>Hyphomicrobiales</taxon>
        <taxon>Nitrobacteraceae</taxon>
        <taxon>Afipia</taxon>
    </lineage>
</organism>
<keyword evidence="4" id="KW-0238">DNA-binding</keyword>
<dbReference type="GO" id="GO:0006351">
    <property type="term" value="P:DNA-templated transcription"/>
    <property type="evidence" value="ECO:0007669"/>
    <property type="project" value="TreeGrafter"/>
</dbReference>
<feature type="domain" description="HTH lysR-type" evidence="6">
    <location>
        <begin position="6"/>
        <end position="63"/>
    </location>
</feature>
<comment type="function">
    <text evidence="1">NodD regulates the expression of the nodABCFE genes which encode other nodulation proteins. NodD is also a negative regulator of its own expression. Binds flavonoids as inducers.</text>
</comment>
<dbReference type="Gene3D" id="3.40.190.10">
    <property type="entry name" value="Periplasmic binding protein-like II"/>
    <property type="match status" value="2"/>
</dbReference>
<name>A0A380WAD2_AFIFE</name>
<dbReference type="GO" id="GO:0043565">
    <property type="term" value="F:sequence-specific DNA binding"/>
    <property type="evidence" value="ECO:0007669"/>
    <property type="project" value="TreeGrafter"/>
</dbReference>
<dbReference type="Proteomes" id="UP000254343">
    <property type="component" value="Unassembled WGS sequence"/>
</dbReference>
<dbReference type="AlphaFoldDB" id="A0A380WAD2"/>
<evidence type="ECO:0000259" key="6">
    <source>
        <dbReference type="PROSITE" id="PS50931"/>
    </source>
</evidence>
<evidence type="ECO:0000313" key="8">
    <source>
        <dbReference type="Proteomes" id="UP000254343"/>
    </source>
</evidence>
<dbReference type="InterPro" id="IPR036388">
    <property type="entry name" value="WH-like_DNA-bd_sf"/>
</dbReference>
<proteinExistence type="inferred from homology"/>
<dbReference type="PROSITE" id="PS50931">
    <property type="entry name" value="HTH_LYSR"/>
    <property type="match status" value="1"/>
</dbReference>
<dbReference type="InterPro" id="IPR058163">
    <property type="entry name" value="LysR-type_TF_proteobact-type"/>
</dbReference>
<dbReference type="PRINTS" id="PR00039">
    <property type="entry name" value="HTHLYSR"/>
</dbReference>
<accession>A0A380WAD2</accession>
<evidence type="ECO:0000256" key="5">
    <source>
        <dbReference type="ARBA" id="ARBA00023163"/>
    </source>
</evidence>
<dbReference type="Pfam" id="PF00126">
    <property type="entry name" value="HTH_1"/>
    <property type="match status" value="1"/>
</dbReference>
<keyword evidence="3" id="KW-0805">Transcription regulation</keyword>
<evidence type="ECO:0000256" key="2">
    <source>
        <dbReference type="ARBA" id="ARBA00009437"/>
    </source>
</evidence>
<comment type="similarity">
    <text evidence="2">Belongs to the LysR transcriptional regulatory family.</text>
</comment>
<dbReference type="EMBL" id="UIGB01000001">
    <property type="protein sequence ID" value="SUU85934.1"/>
    <property type="molecule type" value="Genomic_DNA"/>
</dbReference>
<reference evidence="7 8" key="1">
    <citation type="submission" date="2018-06" db="EMBL/GenBank/DDBJ databases">
        <authorList>
            <consortium name="Pathogen Informatics"/>
            <person name="Doyle S."/>
        </authorList>
    </citation>
    <scope>NUCLEOTIDE SEQUENCE [LARGE SCALE GENOMIC DNA]</scope>
    <source>
        <strain evidence="7 8">NCTC12722</strain>
    </source>
</reference>
<dbReference type="Pfam" id="PF03466">
    <property type="entry name" value="LysR_substrate"/>
    <property type="match status" value="1"/>
</dbReference>
<dbReference type="RefSeq" id="WP_002716761.1">
    <property type="nucleotide sequence ID" value="NZ_UFSI01000001.1"/>
</dbReference>
<dbReference type="OrthoDB" id="9793571at2"/>